<proteinExistence type="predicted"/>
<organism evidence="1 2">
    <name type="scientific">Lacimonas salitolerans</name>
    <dbReference type="NCBI Taxonomy" id="1323750"/>
    <lineage>
        <taxon>Bacteria</taxon>
        <taxon>Pseudomonadati</taxon>
        <taxon>Pseudomonadota</taxon>
        <taxon>Alphaproteobacteria</taxon>
        <taxon>Rhodobacterales</taxon>
        <taxon>Paracoccaceae</taxon>
        <taxon>Lacimonas</taxon>
    </lineage>
</organism>
<evidence type="ECO:0000313" key="1">
    <source>
        <dbReference type="EMBL" id="MFD1507959.1"/>
    </source>
</evidence>
<sequence length="96" mass="10507">MQTRESRNIITTLDLPAHLVEGMAAQSAQMQSLTFAQLVAMVARIDRSRANAAHTRAATAGHMTQALDQIEAQLSCMWAMVEAELERRTQGGPKTL</sequence>
<name>A0ABW4EBM4_9RHOB</name>
<comment type="caution">
    <text evidence="1">The sequence shown here is derived from an EMBL/GenBank/DDBJ whole genome shotgun (WGS) entry which is preliminary data.</text>
</comment>
<accession>A0ABW4EBM4</accession>
<dbReference type="Proteomes" id="UP001597186">
    <property type="component" value="Unassembled WGS sequence"/>
</dbReference>
<reference evidence="2" key="1">
    <citation type="journal article" date="2019" name="Int. J. Syst. Evol. Microbiol.">
        <title>The Global Catalogue of Microorganisms (GCM) 10K type strain sequencing project: providing services to taxonomists for standard genome sequencing and annotation.</title>
        <authorList>
            <consortium name="The Broad Institute Genomics Platform"/>
            <consortium name="The Broad Institute Genome Sequencing Center for Infectious Disease"/>
            <person name="Wu L."/>
            <person name="Ma J."/>
        </authorList>
    </citation>
    <scope>NUCLEOTIDE SEQUENCE [LARGE SCALE GENOMIC DNA]</scope>
    <source>
        <strain evidence="2">CGMCC 1.12477</strain>
    </source>
</reference>
<protein>
    <submittedName>
        <fullName evidence="1">Uncharacterized protein</fullName>
    </submittedName>
</protein>
<keyword evidence="2" id="KW-1185">Reference proteome</keyword>
<dbReference type="EMBL" id="JBHUDD010000005">
    <property type="protein sequence ID" value="MFD1507959.1"/>
    <property type="molecule type" value="Genomic_DNA"/>
</dbReference>
<gene>
    <name evidence="1" type="ORF">ACFTOW_00845</name>
</gene>
<dbReference type="RefSeq" id="WP_379912109.1">
    <property type="nucleotide sequence ID" value="NZ_JBHUDD010000005.1"/>
</dbReference>
<evidence type="ECO:0000313" key="2">
    <source>
        <dbReference type="Proteomes" id="UP001597186"/>
    </source>
</evidence>